<name>A0A1S3DCK6_DIACI</name>
<dbReference type="STRING" id="121845.A0A1S3DCK6"/>
<dbReference type="PANTHER" id="PTHR34090">
    <property type="entry name" value="39S RIBOSOMAL PROTEIN L52, MITOCHONDRIAL"/>
    <property type="match status" value="1"/>
</dbReference>
<comment type="subcellular location">
    <subcellularLocation>
        <location evidence="1">Mitochondrion</location>
    </subcellularLocation>
</comment>
<dbReference type="PaxDb" id="121845-A0A1S3DCK6"/>
<dbReference type="KEGG" id="dci:103515074"/>
<keyword evidence="4 10" id="KW-0689">Ribosomal protein</keyword>
<keyword evidence="3" id="KW-0809">Transit peptide</keyword>
<dbReference type="InterPro" id="IPR034596">
    <property type="entry name" value="Ribosomal_mL52"/>
</dbReference>
<dbReference type="Pfam" id="PF18699">
    <property type="entry name" value="MRPL52"/>
    <property type="match status" value="1"/>
</dbReference>
<evidence type="ECO:0000313" key="10">
    <source>
        <dbReference type="RefSeq" id="XP_008478217.1"/>
    </source>
</evidence>
<evidence type="ECO:0000256" key="7">
    <source>
        <dbReference type="ARBA" id="ARBA00035181"/>
    </source>
</evidence>
<evidence type="ECO:0000313" key="11">
    <source>
        <dbReference type="RefSeq" id="XP_026683641.1"/>
    </source>
</evidence>
<evidence type="ECO:0000256" key="4">
    <source>
        <dbReference type="ARBA" id="ARBA00022980"/>
    </source>
</evidence>
<dbReference type="CTD" id="122704"/>
<evidence type="ECO:0000256" key="8">
    <source>
        <dbReference type="ARBA" id="ARBA00035425"/>
    </source>
</evidence>
<sequence>MSQLLRCALRHRHLEASIINAQYKFMHTSQSRCSTKDYHEIKLKPFKEQSVKGVQKFRRQLCLPHHVENIKWRLQQGLPQYLNSCGPLTDNPDYSYVDETLNRPPCYGTGQRKRILEQIELAKSIIHYTKEVDKCKEKTQEKLKAQQLERQALLESKLKPKGTETL</sequence>
<evidence type="ECO:0000256" key="5">
    <source>
        <dbReference type="ARBA" id="ARBA00023128"/>
    </source>
</evidence>
<keyword evidence="6" id="KW-0687">Ribonucleoprotein</keyword>
<keyword evidence="9" id="KW-1185">Reference proteome</keyword>
<evidence type="ECO:0000256" key="1">
    <source>
        <dbReference type="ARBA" id="ARBA00004173"/>
    </source>
</evidence>
<dbReference type="GO" id="GO:0032543">
    <property type="term" value="P:mitochondrial translation"/>
    <property type="evidence" value="ECO:0007669"/>
    <property type="project" value="InterPro"/>
</dbReference>
<reference evidence="10 11" key="1">
    <citation type="submission" date="2025-04" db="UniProtKB">
        <authorList>
            <consortium name="RefSeq"/>
        </authorList>
    </citation>
    <scope>IDENTIFICATION</scope>
</reference>
<evidence type="ECO:0000313" key="9">
    <source>
        <dbReference type="Proteomes" id="UP000079169"/>
    </source>
</evidence>
<protein>
    <recommendedName>
        <fullName evidence="7">Large ribosomal subunit protein mL52</fullName>
    </recommendedName>
    <alternativeName>
        <fullName evidence="8">39S ribosomal protein L52, mitochondrial</fullName>
    </alternativeName>
</protein>
<dbReference type="OrthoDB" id="10249237at2759"/>
<organism evidence="9 10">
    <name type="scientific">Diaphorina citri</name>
    <name type="common">Asian citrus psyllid</name>
    <dbReference type="NCBI Taxonomy" id="121845"/>
    <lineage>
        <taxon>Eukaryota</taxon>
        <taxon>Metazoa</taxon>
        <taxon>Ecdysozoa</taxon>
        <taxon>Arthropoda</taxon>
        <taxon>Hexapoda</taxon>
        <taxon>Insecta</taxon>
        <taxon>Pterygota</taxon>
        <taxon>Neoptera</taxon>
        <taxon>Paraneoptera</taxon>
        <taxon>Hemiptera</taxon>
        <taxon>Sternorrhyncha</taxon>
        <taxon>Psylloidea</taxon>
        <taxon>Psyllidae</taxon>
        <taxon>Diaphorininae</taxon>
        <taxon>Diaphorina</taxon>
    </lineage>
</organism>
<dbReference type="RefSeq" id="XP_026683641.1">
    <property type="nucleotide sequence ID" value="XM_026827840.1"/>
</dbReference>
<dbReference type="PANTHER" id="PTHR34090:SF1">
    <property type="entry name" value="LARGE RIBOSOMAL SUBUNIT PROTEIN ML52"/>
    <property type="match status" value="1"/>
</dbReference>
<keyword evidence="5" id="KW-0496">Mitochondrion</keyword>
<dbReference type="GO" id="GO:0003735">
    <property type="term" value="F:structural constituent of ribosome"/>
    <property type="evidence" value="ECO:0007669"/>
    <property type="project" value="InterPro"/>
</dbReference>
<evidence type="ECO:0000256" key="6">
    <source>
        <dbReference type="ARBA" id="ARBA00023274"/>
    </source>
</evidence>
<dbReference type="AlphaFoldDB" id="A0A1S3DCK6"/>
<dbReference type="GO" id="GO:0005762">
    <property type="term" value="C:mitochondrial large ribosomal subunit"/>
    <property type="evidence" value="ECO:0007669"/>
    <property type="project" value="InterPro"/>
</dbReference>
<comment type="similarity">
    <text evidence="2">Belongs to the mitochondrion-specific ribosomal protein mL52 family.</text>
</comment>
<dbReference type="GeneID" id="103515074"/>
<dbReference type="Proteomes" id="UP000079169">
    <property type="component" value="Unplaced"/>
</dbReference>
<accession>A0A1S3DCK6</accession>
<evidence type="ECO:0000256" key="3">
    <source>
        <dbReference type="ARBA" id="ARBA00022946"/>
    </source>
</evidence>
<gene>
    <name evidence="10 11" type="primary">LOC103515074</name>
</gene>
<dbReference type="RefSeq" id="XP_008478217.1">
    <property type="nucleotide sequence ID" value="XM_008479995.3"/>
</dbReference>
<proteinExistence type="inferred from homology"/>
<evidence type="ECO:0000256" key="2">
    <source>
        <dbReference type="ARBA" id="ARBA00007232"/>
    </source>
</evidence>